<dbReference type="PANTHER" id="PTHR47799:SF1">
    <property type="entry name" value="OMEGA-AMIDASE YAFV"/>
    <property type="match status" value="1"/>
</dbReference>
<dbReference type="GO" id="GO:0106008">
    <property type="term" value="F:2-oxoglutaramate amidase activity"/>
    <property type="evidence" value="ECO:0007669"/>
    <property type="project" value="TreeGrafter"/>
</dbReference>
<dbReference type="PROSITE" id="PS50263">
    <property type="entry name" value="CN_HYDROLASE"/>
    <property type="match status" value="1"/>
</dbReference>
<keyword evidence="2" id="KW-0449">Lipoprotein</keyword>
<name>A0A0G1MXG2_9BACT</name>
<feature type="domain" description="CN hydrolase" evidence="1">
    <location>
        <begin position="1"/>
        <end position="241"/>
    </location>
</feature>
<protein>
    <submittedName>
        <fullName evidence="2">Nitrilase/cyanide hydratase and apolipoprotein N-acyltransferase</fullName>
    </submittedName>
</protein>
<sequence>MRVVLVSLNQVWENKGDNFQACRSFIQKAKAQGAELVLFPEMTLTAFSMNAGDTEEDRVASATVALFKELAKEFQIAIVFGVVFRDDDKATNNAVLVDANGTVLGSYSKIHPFSFAGEDRVFNGGNEICVAKLKSMTIGITICYDLRFPEIYSALGKQCDLIINIANWPAQRVDHWNTLLKARAIENQLFMVGVNRTGVDGKGHAYARSSQVINPNGESLSPAMTDEEMDIFDIELAYINRFRQTFSTTQDRKLALYKSIL</sequence>
<dbReference type="GO" id="GO:0016746">
    <property type="term" value="F:acyltransferase activity"/>
    <property type="evidence" value="ECO:0007669"/>
    <property type="project" value="UniProtKB-KW"/>
</dbReference>
<dbReference type="Proteomes" id="UP000034911">
    <property type="component" value="Unassembled WGS sequence"/>
</dbReference>
<dbReference type="EMBL" id="LCLH01000034">
    <property type="protein sequence ID" value="KKU13031.1"/>
    <property type="molecule type" value="Genomic_DNA"/>
</dbReference>
<dbReference type="InterPro" id="IPR003010">
    <property type="entry name" value="C-N_Hydrolase"/>
</dbReference>
<keyword evidence="2" id="KW-0808">Transferase</keyword>
<evidence type="ECO:0000313" key="2">
    <source>
        <dbReference type="EMBL" id="KKU13031.1"/>
    </source>
</evidence>
<dbReference type="GO" id="GO:0050152">
    <property type="term" value="F:omega-amidase activity"/>
    <property type="evidence" value="ECO:0007669"/>
    <property type="project" value="TreeGrafter"/>
</dbReference>
<dbReference type="STRING" id="1619050.UX20_C0034G0009"/>
<evidence type="ECO:0000259" key="1">
    <source>
        <dbReference type="PROSITE" id="PS50263"/>
    </source>
</evidence>
<keyword evidence="2" id="KW-0012">Acyltransferase</keyword>
<gene>
    <name evidence="2" type="ORF">UX20_C0034G0009</name>
</gene>
<dbReference type="InterPro" id="IPR052737">
    <property type="entry name" value="Omega-amidase_YafV"/>
</dbReference>
<dbReference type="SUPFAM" id="SSF56317">
    <property type="entry name" value="Carbon-nitrogen hydrolase"/>
    <property type="match status" value="1"/>
</dbReference>
<dbReference type="InterPro" id="IPR036526">
    <property type="entry name" value="C-N_Hydrolase_sf"/>
</dbReference>
<organism evidence="2 3">
    <name type="scientific">Candidatus Magasanikbacteria bacterium GW2011_GWC2_45_8</name>
    <dbReference type="NCBI Taxonomy" id="1619050"/>
    <lineage>
        <taxon>Bacteria</taxon>
        <taxon>Candidatus Magasanikiibacteriota</taxon>
    </lineage>
</organism>
<proteinExistence type="predicted"/>
<dbReference type="CDD" id="cd07583">
    <property type="entry name" value="nitrilase_5"/>
    <property type="match status" value="1"/>
</dbReference>
<dbReference type="AlphaFoldDB" id="A0A0G1MXG2"/>
<comment type="caution">
    <text evidence="2">The sequence shown here is derived from an EMBL/GenBank/DDBJ whole genome shotgun (WGS) entry which is preliminary data.</text>
</comment>
<reference evidence="2 3" key="1">
    <citation type="journal article" date="2015" name="Nature">
        <title>rRNA introns, odd ribosomes, and small enigmatic genomes across a large radiation of phyla.</title>
        <authorList>
            <person name="Brown C.T."/>
            <person name="Hug L.A."/>
            <person name="Thomas B.C."/>
            <person name="Sharon I."/>
            <person name="Castelle C.J."/>
            <person name="Singh A."/>
            <person name="Wilkins M.J."/>
            <person name="Williams K.H."/>
            <person name="Banfield J.F."/>
        </authorList>
    </citation>
    <scope>NUCLEOTIDE SEQUENCE [LARGE SCALE GENOMIC DNA]</scope>
</reference>
<dbReference type="Gene3D" id="3.60.110.10">
    <property type="entry name" value="Carbon-nitrogen hydrolase"/>
    <property type="match status" value="1"/>
</dbReference>
<dbReference type="Pfam" id="PF00795">
    <property type="entry name" value="CN_hydrolase"/>
    <property type="match status" value="1"/>
</dbReference>
<accession>A0A0G1MXG2</accession>
<dbReference type="PANTHER" id="PTHR47799">
    <property type="entry name" value="OMEGA-AMIDASE YAFV"/>
    <property type="match status" value="1"/>
</dbReference>
<evidence type="ECO:0000313" key="3">
    <source>
        <dbReference type="Proteomes" id="UP000034911"/>
    </source>
</evidence>